<dbReference type="InterPro" id="IPR011047">
    <property type="entry name" value="Quinoprotein_ADH-like_sf"/>
</dbReference>
<dbReference type="SUPFAM" id="SSF52129">
    <property type="entry name" value="Caspase-like"/>
    <property type="match status" value="1"/>
</dbReference>
<gene>
    <name evidence="5" type="ORF">JI741_14170</name>
</gene>
<proteinExistence type="predicted"/>
<dbReference type="PROSITE" id="PS50294">
    <property type="entry name" value="WD_REPEATS_REGION"/>
    <property type="match status" value="3"/>
</dbReference>
<feature type="repeat" description="WD" evidence="3">
    <location>
        <begin position="130"/>
        <end position="171"/>
    </location>
</feature>
<dbReference type="PRINTS" id="PR00320">
    <property type="entry name" value="GPROTEINBRPT"/>
</dbReference>
<dbReference type="PROSITE" id="PS50082">
    <property type="entry name" value="WD_REPEATS_2"/>
    <property type="match status" value="3"/>
</dbReference>
<dbReference type="EMBL" id="JAERRB010000004">
    <property type="protein sequence ID" value="MBL0742372.1"/>
    <property type="molecule type" value="Genomic_DNA"/>
</dbReference>
<keyword evidence="1 3" id="KW-0853">WD repeat</keyword>
<dbReference type="PANTHER" id="PTHR19879">
    <property type="entry name" value="TRANSCRIPTION INITIATION FACTOR TFIID"/>
    <property type="match status" value="1"/>
</dbReference>
<evidence type="ECO:0000313" key="6">
    <source>
        <dbReference type="Proteomes" id="UP000613030"/>
    </source>
</evidence>
<dbReference type="SMART" id="SM00320">
    <property type="entry name" value="WD40"/>
    <property type="match status" value="7"/>
</dbReference>
<dbReference type="Pfam" id="PF00656">
    <property type="entry name" value="Peptidase_C14"/>
    <property type="match status" value="1"/>
</dbReference>
<comment type="caution">
    <text evidence="5">The sequence shown here is derived from an EMBL/GenBank/DDBJ whole genome shotgun (WGS) entry which is preliminary data.</text>
</comment>
<evidence type="ECO:0000256" key="3">
    <source>
        <dbReference type="PROSITE-ProRule" id="PRU00221"/>
    </source>
</evidence>
<keyword evidence="2" id="KW-0677">Repeat</keyword>
<feature type="repeat" description="WD" evidence="3">
    <location>
        <begin position="463"/>
        <end position="504"/>
    </location>
</feature>
<dbReference type="InterPro" id="IPR020472">
    <property type="entry name" value="WD40_PAC1"/>
</dbReference>
<dbReference type="CDD" id="cd00200">
    <property type="entry name" value="WD40"/>
    <property type="match status" value="1"/>
</dbReference>
<sequence>MNLPDHITDMHVTVILIVVLFAASIETRAQQIVINPQGHSARISKVLFTPNGDDIISISEDKTIRVWDAARGVMKQKYESQIGAGWDGTFYAAALSNDGRLLAVAGYPAVRGDNYIVLIDLQAREQFSTAIGHTNVINTLTFADSSRYLVSGGDDGLVNVWRVQRDSMLNVVTLAHDKGVSHLAINNRTHELAVGVSDYIVLYDMPSLQSGNPKQKETTFRTGTLNALCYSPDGNYLAATGGDRLTVWNARTQQKQFALHLPVNLTGLNFSVDAKLLAGVDAKGNGYCWTARDGTLLEQTHLYTNAATAMVWTPVRNTYIAAAAGGVNNDIRIWNPVNGDMLKSMKGKGSAITHVNFDSDRVLYVETAPTDGQRANAYAFDFASTTLHSAVPQTTRRTRQQQNTVLQVDEYTLELANGRFIKNNPDADGRVLDFLVMPDQHIVVASDFSMKQYEPSGQPEREFVGHAGAVRSIGMSEDGRYLASGSEDQTVMLWKLDEAKSFPSLAETLHGREWEGVLKTNHIDSAMCHDTSRQGWTQLLGQLQRNDADTFLDMNFLYASLIETTKPFLTLFVADNSEWVCWSPQGYFTCSPAGSQYFGWHVNKGIHTLADFYSADQYFEVLYRPDVFAKSFMQGIRVEDILHESGARAFDLNRLHKPSAVLFQINPDLDSLVSHGGKFYTQAKKINLTVDIYDGGGGVKELYIYQNDKLVVHDTDVVTRFERDKITRTYSVEMANDLNAFKAKVVNYQKIESRADEFEVQYTGSAIPTSSLYMLSVAINTYKNSAYNLNYARPDAEAFSGKVVAGGKEIFREIYHLELFDSAATRENILAAFRSILVRAKPEDLFLFFYAGHGTKGEKEEDEYYFIPHDVTKLYGDPQQVREKGISAAELKGLLKQVKAHKQVIVMDACYSGGAAKSLQTRSPGSDEKAIIQLARSSGAVMFASSGTKQQATEFDALHHGVFTYALLEALDGKADNGDGRITVSEIKSYLEARVPELTKKYSGEAQYPTGYISGNDFPIALVPGN</sequence>
<feature type="repeat" description="WD" evidence="3">
    <location>
        <begin position="36"/>
        <end position="68"/>
    </location>
</feature>
<organism evidence="5 6">
    <name type="scientific">Chryseolinea lacunae</name>
    <dbReference type="NCBI Taxonomy" id="2801331"/>
    <lineage>
        <taxon>Bacteria</taxon>
        <taxon>Pseudomonadati</taxon>
        <taxon>Bacteroidota</taxon>
        <taxon>Cytophagia</taxon>
        <taxon>Cytophagales</taxon>
        <taxon>Fulvivirgaceae</taxon>
        <taxon>Chryseolinea</taxon>
    </lineage>
</organism>
<dbReference type="Gene3D" id="3.40.50.1460">
    <property type="match status" value="1"/>
</dbReference>
<evidence type="ECO:0000256" key="2">
    <source>
        <dbReference type="ARBA" id="ARBA00022737"/>
    </source>
</evidence>
<accession>A0ABS1KUI6</accession>
<dbReference type="RefSeq" id="WP_202010542.1">
    <property type="nucleotide sequence ID" value="NZ_JAERRB010000004.1"/>
</dbReference>
<name>A0ABS1KUI6_9BACT</name>
<reference evidence="5 6" key="1">
    <citation type="submission" date="2021-01" db="EMBL/GenBank/DDBJ databases">
        <title>Chryseolinea sp. Jin1 Genome sequencing and assembly.</title>
        <authorList>
            <person name="Kim I."/>
        </authorList>
    </citation>
    <scope>NUCLEOTIDE SEQUENCE [LARGE SCALE GENOMIC DNA]</scope>
    <source>
        <strain evidence="5 6">Jin1</strain>
    </source>
</reference>
<protein>
    <submittedName>
        <fullName evidence="5">Caspase family protein</fullName>
    </submittedName>
</protein>
<evidence type="ECO:0000313" key="5">
    <source>
        <dbReference type="EMBL" id="MBL0742372.1"/>
    </source>
</evidence>
<dbReference type="InterPro" id="IPR015943">
    <property type="entry name" value="WD40/YVTN_repeat-like_dom_sf"/>
</dbReference>
<keyword evidence="6" id="KW-1185">Reference proteome</keyword>
<dbReference type="PANTHER" id="PTHR19879:SF9">
    <property type="entry name" value="TRANSCRIPTION INITIATION FACTOR TFIID SUBUNIT 5"/>
    <property type="match status" value="1"/>
</dbReference>
<evidence type="ECO:0000256" key="1">
    <source>
        <dbReference type="ARBA" id="ARBA00022574"/>
    </source>
</evidence>
<dbReference type="Proteomes" id="UP000613030">
    <property type="component" value="Unassembled WGS sequence"/>
</dbReference>
<dbReference type="Gene3D" id="2.130.10.10">
    <property type="entry name" value="YVTN repeat-like/Quinoprotein amine dehydrogenase"/>
    <property type="match status" value="3"/>
</dbReference>
<feature type="domain" description="Peptidase C14 caspase" evidence="4">
    <location>
        <begin position="777"/>
        <end position="1010"/>
    </location>
</feature>
<dbReference type="InterPro" id="IPR029030">
    <property type="entry name" value="Caspase-like_dom_sf"/>
</dbReference>
<dbReference type="InterPro" id="IPR036322">
    <property type="entry name" value="WD40_repeat_dom_sf"/>
</dbReference>
<dbReference type="InterPro" id="IPR011600">
    <property type="entry name" value="Pept_C14_caspase"/>
</dbReference>
<dbReference type="InterPro" id="IPR001680">
    <property type="entry name" value="WD40_rpt"/>
</dbReference>
<dbReference type="Pfam" id="PF00400">
    <property type="entry name" value="WD40"/>
    <property type="match status" value="4"/>
</dbReference>
<evidence type="ECO:0000259" key="4">
    <source>
        <dbReference type="Pfam" id="PF00656"/>
    </source>
</evidence>
<dbReference type="SUPFAM" id="SSF50978">
    <property type="entry name" value="WD40 repeat-like"/>
    <property type="match status" value="1"/>
</dbReference>
<dbReference type="SUPFAM" id="SSF50998">
    <property type="entry name" value="Quinoprotein alcohol dehydrogenase-like"/>
    <property type="match status" value="1"/>
</dbReference>